<dbReference type="InterPro" id="IPR000477">
    <property type="entry name" value="RT_dom"/>
</dbReference>
<reference evidence="3" key="1">
    <citation type="journal article" date="2014" name="Science">
        <title>Ancient hybridizations among the ancestral genomes of bread wheat.</title>
        <authorList>
            <consortium name="International Wheat Genome Sequencing Consortium,"/>
            <person name="Marcussen T."/>
            <person name="Sandve S.R."/>
            <person name="Heier L."/>
            <person name="Spannagl M."/>
            <person name="Pfeifer M."/>
            <person name="Jakobsen K.S."/>
            <person name="Wulff B.B."/>
            <person name="Steuernagel B."/>
            <person name="Mayer K.F."/>
            <person name="Olsen O.A."/>
        </authorList>
    </citation>
    <scope>NUCLEOTIDE SEQUENCE [LARGE SCALE GENOMIC DNA]</scope>
    <source>
        <strain evidence="3">cv. AL8/78</strain>
    </source>
</reference>
<accession>A0A453BXQ6</accession>
<feature type="domain" description="Reverse transcriptase" evidence="1">
    <location>
        <begin position="87"/>
        <end position="361"/>
    </location>
</feature>
<dbReference type="AlphaFoldDB" id="A0A453BXQ6"/>
<name>A0A453BXQ6_AEGTS</name>
<protein>
    <recommendedName>
        <fullName evidence="1">Reverse transcriptase domain-containing protein</fullName>
    </recommendedName>
</protein>
<dbReference type="Gramene" id="AET2Gv20667200.2">
    <property type="protein sequence ID" value="AET2Gv20667200.2"/>
    <property type="gene ID" value="AET2Gv20667200"/>
</dbReference>
<dbReference type="CDD" id="cd01650">
    <property type="entry name" value="RT_nLTR_like"/>
    <property type="match status" value="1"/>
</dbReference>
<proteinExistence type="predicted"/>
<dbReference type="PROSITE" id="PS50878">
    <property type="entry name" value="RT_POL"/>
    <property type="match status" value="1"/>
</dbReference>
<reference evidence="2" key="5">
    <citation type="journal article" date="2021" name="G3 (Bethesda)">
        <title>Aegilops tauschii genome assembly Aet v5.0 features greater sequence contiguity and improved annotation.</title>
        <authorList>
            <person name="Wang L."/>
            <person name="Zhu T."/>
            <person name="Rodriguez J.C."/>
            <person name="Deal K.R."/>
            <person name="Dubcovsky J."/>
            <person name="McGuire P.E."/>
            <person name="Lux T."/>
            <person name="Spannagl M."/>
            <person name="Mayer K.F.X."/>
            <person name="Baldrich P."/>
            <person name="Meyers B.C."/>
            <person name="Huo N."/>
            <person name="Gu Y.Q."/>
            <person name="Zhou H."/>
            <person name="Devos K.M."/>
            <person name="Bennetzen J.L."/>
            <person name="Unver T."/>
            <person name="Budak H."/>
            <person name="Gulick P.J."/>
            <person name="Galiba G."/>
            <person name="Kalapos B."/>
            <person name="Nelson D.R."/>
            <person name="Li P."/>
            <person name="You F.M."/>
            <person name="Luo M.C."/>
            <person name="Dvorak J."/>
        </authorList>
    </citation>
    <scope>NUCLEOTIDE SEQUENCE [LARGE SCALE GENOMIC DNA]</scope>
    <source>
        <strain evidence="2">cv. AL8/78</strain>
    </source>
</reference>
<evidence type="ECO:0000313" key="2">
    <source>
        <dbReference type="EnsemblPlants" id="AET2Gv20667200.2"/>
    </source>
</evidence>
<reference evidence="2" key="4">
    <citation type="submission" date="2019-03" db="UniProtKB">
        <authorList>
            <consortium name="EnsemblPlants"/>
        </authorList>
    </citation>
    <scope>IDENTIFICATION</scope>
</reference>
<evidence type="ECO:0000313" key="3">
    <source>
        <dbReference type="Proteomes" id="UP000015105"/>
    </source>
</evidence>
<dbReference type="Proteomes" id="UP000015105">
    <property type="component" value="Chromosome 2D"/>
</dbReference>
<evidence type="ECO:0000259" key="1">
    <source>
        <dbReference type="PROSITE" id="PS50878"/>
    </source>
</evidence>
<dbReference type="STRING" id="200361.A0A453BXQ6"/>
<dbReference type="EnsemblPlants" id="AET2Gv20667200.2">
    <property type="protein sequence ID" value="AET2Gv20667200.2"/>
    <property type="gene ID" value="AET2Gv20667200"/>
</dbReference>
<reference evidence="3" key="2">
    <citation type="journal article" date="2017" name="Nat. Plants">
        <title>The Aegilops tauschii genome reveals multiple impacts of transposons.</title>
        <authorList>
            <person name="Zhao G."/>
            <person name="Zou C."/>
            <person name="Li K."/>
            <person name="Wang K."/>
            <person name="Li T."/>
            <person name="Gao L."/>
            <person name="Zhang X."/>
            <person name="Wang H."/>
            <person name="Yang Z."/>
            <person name="Liu X."/>
            <person name="Jiang W."/>
            <person name="Mao L."/>
            <person name="Kong X."/>
            <person name="Jiao Y."/>
            <person name="Jia J."/>
        </authorList>
    </citation>
    <scope>NUCLEOTIDE SEQUENCE [LARGE SCALE GENOMIC DNA]</scope>
    <source>
        <strain evidence="3">cv. AL8/78</strain>
    </source>
</reference>
<dbReference type="SUPFAM" id="SSF56672">
    <property type="entry name" value="DNA/RNA polymerases"/>
    <property type="match status" value="1"/>
</dbReference>
<keyword evidence="3" id="KW-1185">Reference proteome</keyword>
<organism evidence="2 3">
    <name type="scientific">Aegilops tauschii subsp. strangulata</name>
    <name type="common">Goatgrass</name>
    <dbReference type="NCBI Taxonomy" id="200361"/>
    <lineage>
        <taxon>Eukaryota</taxon>
        <taxon>Viridiplantae</taxon>
        <taxon>Streptophyta</taxon>
        <taxon>Embryophyta</taxon>
        <taxon>Tracheophyta</taxon>
        <taxon>Spermatophyta</taxon>
        <taxon>Magnoliopsida</taxon>
        <taxon>Liliopsida</taxon>
        <taxon>Poales</taxon>
        <taxon>Poaceae</taxon>
        <taxon>BOP clade</taxon>
        <taxon>Pooideae</taxon>
        <taxon>Triticodae</taxon>
        <taxon>Triticeae</taxon>
        <taxon>Triticinae</taxon>
        <taxon>Aegilops</taxon>
    </lineage>
</organism>
<sequence>MAQAAFLHFDALLGTAADREHSLDLSRLIEPTDLADLNESFSMEEIWEAVKRLPAHKAPGPDGFTTEFLRACWSIIKQDFLDVFQQLYNLRGRGFSKLNQALLTLLPKHAAAHGLRNYRPISLIHIVAKLFAKVLSIRLSAKLDRLVSRNQNAFIPGRSLHDNFVLVKQSLKMYRLGAPRVMLKLDLTCAFDSISWPFLFEVLRQYGFRNRFMEWTAILLSSSSTRILMNGELGPPIWHRQGLRQGDSMSPQLFVLAVDTLGRLLGRAHSLAILQPLHPCRNIPVISLYADDVMIFCHATADDVAAVREVLALFGRASELQVNFAKSSATVLHGDQTATETIAHLSCPVVTLPITYLGIPLSTSRPSAAQLQPMVDAVVARLPSWKAWLMTKIGRLALVKSVLCAIPVHQLLAFAPPKKTIKQLEKIQRGFHWAGRAATNGGHCHVNWSRVCRPIELGGLGVRDLERAGLALRLRWLWFAKTSPERAWQGLGLPFSPTERVLFWASTTMAIGNGQTALLWEDRWINGQSVRELLPNLYDCIPKRRRMARTVADGLIGNSWARDIHGNLGLHDIGQYLQLWQVMQRTVLSAAPDQLIWK</sequence>
<dbReference type="InterPro" id="IPR043502">
    <property type="entry name" value="DNA/RNA_pol_sf"/>
</dbReference>
<dbReference type="Pfam" id="PF00078">
    <property type="entry name" value="RVT_1"/>
    <property type="match status" value="1"/>
</dbReference>
<dbReference type="PANTHER" id="PTHR19446">
    <property type="entry name" value="REVERSE TRANSCRIPTASES"/>
    <property type="match status" value="1"/>
</dbReference>
<reference evidence="2" key="3">
    <citation type="journal article" date="2017" name="Nature">
        <title>Genome sequence of the progenitor of the wheat D genome Aegilops tauschii.</title>
        <authorList>
            <person name="Luo M.C."/>
            <person name="Gu Y.Q."/>
            <person name="Puiu D."/>
            <person name="Wang H."/>
            <person name="Twardziok S.O."/>
            <person name="Deal K.R."/>
            <person name="Huo N."/>
            <person name="Zhu T."/>
            <person name="Wang L."/>
            <person name="Wang Y."/>
            <person name="McGuire P.E."/>
            <person name="Liu S."/>
            <person name="Long H."/>
            <person name="Ramasamy R.K."/>
            <person name="Rodriguez J.C."/>
            <person name="Van S.L."/>
            <person name="Yuan L."/>
            <person name="Wang Z."/>
            <person name="Xia Z."/>
            <person name="Xiao L."/>
            <person name="Anderson O.D."/>
            <person name="Ouyang S."/>
            <person name="Liang Y."/>
            <person name="Zimin A.V."/>
            <person name="Pertea G."/>
            <person name="Qi P."/>
            <person name="Bennetzen J.L."/>
            <person name="Dai X."/>
            <person name="Dawson M.W."/>
            <person name="Muller H.G."/>
            <person name="Kugler K."/>
            <person name="Rivarola-Duarte L."/>
            <person name="Spannagl M."/>
            <person name="Mayer K.F.X."/>
            <person name="Lu F.H."/>
            <person name="Bevan M.W."/>
            <person name="Leroy P."/>
            <person name="Li P."/>
            <person name="You F.M."/>
            <person name="Sun Q."/>
            <person name="Liu Z."/>
            <person name="Lyons E."/>
            <person name="Wicker T."/>
            <person name="Salzberg S.L."/>
            <person name="Devos K.M."/>
            <person name="Dvorak J."/>
        </authorList>
    </citation>
    <scope>NUCLEOTIDE SEQUENCE [LARGE SCALE GENOMIC DNA]</scope>
    <source>
        <strain evidence="2">cv. AL8/78</strain>
    </source>
</reference>